<name>A0AAW9G5D6_BACTU</name>
<dbReference type="EMBL" id="JAXCMD010000001">
    <property type="protein sequence ID" value="MDY0850399.1"/>
    <property type="molecule type" value="Genomic_DNA"/>
</dbReference>
<keyword evidence="1" id="KW-0238">DNA-binding</keyword>
<evidence type="ECO:0000313" key="2">
    <source>
        <dbReference type="Proteomes" id="UP001274571"/>
    </source>
</evidence>
<accession>A0AAW9G5D6</accession>
<dbReference type="AlphaFoldDB" id="A0AAW9G5D6"/>
<gene>
    <name evidence="1" type="ORF">SOH20_05615</name>
</gene>
<organism evidence="1 2">
    <name type="scientific">Bacillus thuringiensis</name>
    <dbReference type="NCBI Taxonomy" id="1428"/>
    <lineage>
        <taxon>Bacteria</taxon>
        <taxon>Bacillati</taxon>
        <taxon>Bacillota</taxon>
        <taxon>Bacilli</taxon>
        <taxon>Bacillales</taxon>
        <taxon>Bacillaceae</taxon>
        <taxon>Bacillus</taxon>
        <taxon>Bacillus cereus group</taxon>
    </lineage>
</organism>
<reference evidence="1" key="1">
    <citation type="submission" date="2023-11" db="EMBL/GenBank/DDBJ databases">
        <title>Genome Sequence of Bacillus thuringiensis stain BLB 30AF.</title>
        <authorList>
            <person name="Farhat A."/>
        </authorList>
    </citation>
    <scope>NUCLEOTIDE SEQUENCE</scope>
    <source>
        <strain evidence="1">BLB30AF</strain>
    </source>
</reference>
<sequence>MYKFENKEELIKFVNDEIVNTSEALEILECSRQNLNKLVKSGTLVPIKEMVRDRLFFKQDILNRKEQMRKA</sequence>
<dbReference type="GO" id="GO:0003677">
    <property type="term" value="F:DNA binding"/>
    <property type="evidence" value="ECO:0007669"/>
    <property type="project" value="UniProtKB-KW"/>
</dbReference>
<comment type="caution">
    <text evidence="1">The sequence shown here is derived from an EMBL/GenBank/DDBJ whole genome shotgun (WGS) entry which is preliminary data.</text>
</comment>
<protein>
    <submittedName>
        <fullName evidence="1">DNA-binding protein</fullName>
    </submittedName>
</protein>
<dbReference type="Proteomes" id="UP001274571">
    <property type="component" value="Unassembled WGS sequence"/>
</dbReference>
<evidence type="ECO:0000313" key="1">
    <source>
        <dbReference type="EMBL" id="MDY0850399.1"/>
    </source>
</evidence>
<proteinExistence type="predicted"/>
<dbReference type="RefSeq" id="WP_320480820.1">
    <property type="nucleotide sequence ID" value="NZ_JAXCMD010000001.1"/>
</dbReference>